<protein>
    <recommendedName>
        <fullName evidence="3">ribonuclease H</fullName>
        <ecNumber evidence="3">3.1.26.4</ecNumber>
    </recommendedName>
</protein>
<dbReference type="AlphaFoldDB" id="A0A4D6Y2J5"/>
<keyword evidence="6" id="KW-0255">Endonuclease</keyword>
<keyword evidence="7" id="KW-0378">Hydrolase</keyword>
<dbReference type="Pfam" id="PF00075">
    <property type="entry name" value="RNase_H"/>
    <property type="match status" value="1"/>
</dbReference>
<dbReference type="SUPFAM" id="SSF53098">
    <property type="entry name" value="Ribonuclease H-like"/>
    <property type="match status" value="1"/>
</dbReference>
<evidence type="ECO:0000313" key="9">
    <source>
        <dbReference type="EMBL" id="QCI18795.1"/>
    </source>
</evidence>
<proteinExistence type="inferred from homology"/>
<comment type="similarity">
    <text evidence="2">Belongs to the RNase H family.</text>
</comment>
<dbReference type="InterPro" id="IPR012337">
    <property type="entry name" value="RNaseH-like_sf"/>
</dbReference>
<dbReference type="PANTHER" id="PTHR10642">
    <property type="entry name" value="RIBONUCLEASE H1"/>
    <property type="match status" value="1"/>
</dbReference>
<accession>A0A4D6Y2J5</accession>
<dbReference type="RefSeq" id="WP_158366535.1">
    <property type="nucleotide sequence ID" value="NZ_CP034885.1"/>
</dbReference>
<evidence type="ECO:0000313" key="10">
    <source>
        <dbReference type="Proteomes" id="UP000298791"/>
    </source>
</evidence>
<evidence type="ECO:0000256" key="1">
    <source>
        <dbReference type="ARBA" id="ARBA00000077"/>
    </source>
</evidence>
<reference evidence="9 10" key="1">
    <citation type="submission" date="2018-12" db="EMBL/GenBank/DDBJ databases">
        <authorList>
            <person name="Chong R.A."/>
        </authorList>
    </citation>
    <scope>NUCLEOTIDE SEQUENCE [LARGE SCALE GENOMIC DNA]</scope>
    <source>
        <strain evidence="9 10">Ane</strain>
    </source>
</reference>
<dbReference type="GO" id="GO:0046872">
    <property type="term" value="F:metal ion binding"/>
    <property type="evidence" value="ECO:0007669"/>
    <property type="project" value="UniProtKB-KW"/>
</dbReference>
<keyword evidence="4" id="KW-0540">Nuclease</keyword>
<evidence type="ECO:0000256" key="4">
    <source>
        <dbReference type="ARBA" id="ARBA00022722"/>
    </source>
</evidence>
<evidence type="ECO:0000259" key="8">
    <source>
        <dbReference type="PROSITE" id="PS50879"/>
    </source>
</evidence>
<dbReference type="InterPro" id="IPR036397">
    <property type="entry name" value="RNaseH_sf"/>
</dbReference>
<dbReference type="GO" id="GO:0003676">
    <property type="term" value="F:nucleic acid binding"/>
    <property type="evidence" value="ECO:0007669"/>
    <property type="project" value="InterPro"/>
</dbReference>
<name>A0A4D6Y2J5_9GAMM</name>
<evidence type="ECO:0000256" key="3">
    <source>
        <dbReference type="ARBA" id="ARBA00012180"/>
    </source>
</evidence>
<dbReference type="PANTHER" id="PTHR10642:SF26">
    <property type="entry name" value="RIBONUCLEASE H1"/>
    <property type="match status" value="1"/>
</dbReference>
<dbReference type="EMBL" id="CP034885">
    <property type="protein sequence ID" value="QCI18795.1"/>
    <property type="molecule type" value="Genomic_DNA"/>
</dbReference>
<reference evidence="9 10" key="2">
    <citation type="submission" date="2019-05" db="EMBL/GenBank/DDBJ databases">
        <title>Genome evolution of the obligate endosymbiont Buchnera aphidicola.</title>
        <authorList>
            <person name="Moran N.A."/>
        </authorList>
    </citation>
    <scope>NUCLEOTIDE SEQUENCE [LARGE SCALE GENOMIC DNA]</scope>
    <source>
        <strain evidence="9 10">Ane</strain>
    </source>
</reference>
<sequence length="116" mass="14091">MELMAIVYGLESLKQPCIVEVFTDSNYVKQGVTKWIYQWKKKKWKTVNKKSVKNIDLWLRINNLLEKHVIKWFWIKAHIGHVENELCDKIARKSAKNPLMYDLFYEKIFFDKLKRK</sequence>
<evidence type="ECO:0000256" key="7">
    <source>
        <dbReference type="ARBA" id="ARBA00022801"/>
    </source>
</evidence>
<dbReference type="OrthoDB" id="7845843at2"/>
<evidence type="ECO:0000256" key="2">
    <source>
        <dbReference type="ARBA" id="ARBA00005300"/>
    </source>
</evidence>
<dbReference type="InterPro" id="IPR002156">
    <property type="entry name" value="RNaseH_domain"/>
</dbReference>
<dbReference type="InterPro" id="IPR050092">
    <property type="entry name" value="RNase_H"/>
</dbReference>
<feature type="domain" description="RNase H type-1" evidence="8">
    <location>
        <begin position="1"/>
        <end position="96"/>
    </location>
</feature>
<dbReference type="EC" id="3.1.26.4" evidence="3"/>
<dbReference type="GO" id="GO:0004523">
    <property type="term" value="F:RNA-DNA hybrid ribonuclease activity"/>
    <property type="evidence" value="ECO:0007669"/>
    <property type="project" value="UniProtKB-EC"/>
</dbReference>
<comment type="catalytic activity">
    <reaction evidence="1">
        <text>Endonucleolytic cleavage to 5'-phosphomonoester.</text>
        <dbReference type="EC" id="3.1.26.4"/>
    </reaction>
</comment>
<dbReference type="GO" id="GO:0043137">
    <property type="term" value="P:DNA replication, removal of RNA primer"/>
    <property type="evidence" value="ECO:0007669"/>
    <property type="project" value="TreeGrafter"/>
</dbReference>
<dbReference type="Gene3D" id="3.30.420.10">
    <property type="entry name" value="Ribonuclease H-like superfamily/Ribonuclease H"/>
    <property type="match status" value="1"/>
</dbReference>
<dbReference type="PROSITE" id="PS50879">
    <property type="entry name" value="RNASE_H_1"/>
    <property type="match status" value="1"/>
</dbReference>
<keyword evidence="5" id="KW-0479">Metal-binding</keyword>
<evidence type="ECO:0000256" key="5">
    <source>
        <dbReference type="ARBA" id="ARBA00022723"/>
    </source>
</evidence>
<evidence type="ECO:0000256" key="6">
    <source>
        <dbReference type="ARBA" id="ARBA00022759"/>
    </source>
</evidence>
<organism evidence="9 10">
    <name type="scientific">Buchnera aphidicola</name>
    <name type="common">Aphis nerii</name>
    <dbReference type="NCBI Taxonomy" id="1241835"/>
    <lineage>
        <taxon>Bacteria</taxon>
        <taxon>Pseudomonadati</taxon>
        <taxon>Pseudomonadota</taxon>
        <taxon>Gammaproteobacteria</taxon>
        <taxon>Enterobacterales</taxon>
        <taxon>Erwiniaceae</taxon>
        <taxon>Buchnera</taxon>
    </lineage>
</organism>
<dbReference type="Proteomes" id="UP000298791">
    <property type="component" value="Chromosome"/>
</dbReference>
<gene>
    <name evidence="9" type="ORF">D9V64_01260</name>
</gene>